<organism evidence="1 2">
    <name type="scientific">Platanthera guangdongensis</name>
    <dbReference type="NCBI Taxonomy" id="2320717"/>
    <lineage>
        <taxon>Eukaryota</taxon>
        <taxon>Viridiplantae</taxon>
        <taxon>Streptophyta</taxon>
        <taxon>Embryophyta</taxon>
        <taxon>Tracheophyta</taxon>
        <taxon>Spermatophyta</taxon>
        <taxon>Magnoliopsida</taxon>
        <taxon>Liliopsida</taxon>
        <taxon>Asparagales</taxon>
        <taxon>Orchidaceae</taxon>
        <taxon>Orchidoideae</taxon>
        <taxon>Orchideae</taxon>
        <taxon>Orchidinae</taxon>
        <taxon>Platanthera</taxon>
    </lineage>
</organism>
<reference evidence="1 2" key="1">
    <citation type="journal article" date="2022" name="Nat. Plants">
        <title>Genomes of leafy and leafless Platanthera orchids illuminate the evolution of mycoheterotrophy.</title>
        <authorList>
            <person name="Li M.H."/>
            <person name="Liu K.W."/>
            <person name="Li Z."/>
            <person name="Lu H.C."/>
            <person name="Ye Q.L."/>
            <person name="Zhang D."/>
            <person name="Wang J.Y."/>
            <person name="Li Y.F."/>
            <person name="Zhong Z.M."/>
            <person name="Liu X."/>
            <person name="Yu X."/>
            <person name="Liu D.K."/>
            <person name="Tu X.D."/>
            <person name="Liu B."/>
            <person name="Hao Y."/>
            <person name="Liao X.Y."/>
            <person name="Jiang Y.T."/>
            <person name="Sun W.H."/>
            <person name="Chen J."/>
            <person name="Chen Y.Q."/>
            <person name="Ai Y."/>
            <person name="Zhai J.W."/>
            <person name="Wu S.S."/>
            <person name="Zhou Z."/>
            <person name="Hsiao Y.Y."/>
            <person name="Wu W.L."/>
            <person name="Chen Y.Y."/>
            <person name="Lin Y.F."/>
            <person name="Hsu J.L."/>
            <person name="Li C.Y."/>
            <person name="Wang Z.W."/>
            <person name="Zhao X."/>
            <person name="Zhong W.Y."/>
            <person name="Ma X.K."/>
            <person name="Ma L."/>
            <person name="Huang J."/>
            <person name="Chen G.Z."/>
            <person name="Huang M.Z."/>
            <person name="Huang L."/>
            <person name="Peng D.H."/>
            <person name="Luo Y.B."/>
            <person name="Zou S.Q."/>
            <person name="Chen S.P."/>
            <person name="Lan S."/>
            <person name="Tsai W.C."/>
            <person name="Van de Peer Y."/>
            <person name="Liu Z.J."/>
        </authorList>
    </citation>
    <scope>NUCLEOTIDE SEQUENCE [LARGE SCALE GENOMIC DNA]</scope>
    <source>
        <strain evidence="1">Lor288</strain>
    </source>
</reference>
<evidence type="ECO:0000313" key="2">
    <source>
        <dbReference type="Proteomes" id="UP001412067"/>
    </source>
</evidence>
<comment type="caution">
    <text evidence="1">The sequence shown here is derived from an EMBL/GenBank/DDBJ whole genome shotgun (WGS) entry which is preliminary data.</text>
</comment>
<name>A0ABR2LDV7_9ASPA</name>
<protein>
    <submittedName>
        <fullName evidence="1">Uncharacterized protein</fullName>
    </submittedName>
</protein>
<sequence length="119" mass="12539">MISIILGEIIVASHSATTVGRRRSRPTTAGRPLPAAVNRRRDMQVGHHSIITGHPLSSDLQIVYAPGRMSSAATATRVKVETGGKKLDLSTSKLKSVSGTHNHGVCSFLPSFVVISAGN</sequence>
<proteinExistence type="predicted"/>
<dbReference type="Proteomes" id="UP001412067">
    <property type="component" value="Unassembled WGS sequence"/>
</dbReference>
<evidence type="ECO:0000313" key="1">
    <source>
        <dbReference type="EMBL" id="KAK8938284.1"/>
    </source>
</evidence>
<dbReference type="EMBL" id="JBBWWR010000021">
    <property type="protein sequence ID" value="KAK8938284.1"/>
    <property type="molecule type" value="Genomic_DNA"/>
</dbReference>
<gene>
    <name evidence="1" type="ORF">KSP40_PGU017956</name>
</gene>
<accession>A0ABR2LDV7</accession>
<keyword evidence="2" id="KW-1185">Reference proteome</keyword>